<evidence type="ECO:0000256" key="7">
    <source>
        <dbReference type="ARBA" id="ARBA00023209"/>
    </source>
</evidence>
<dbReference type="InterPro" id="IPR006109">
    <property type="entry name" value="G3P_DH_NAD-dep_C"/>
</dbReference>
<dbReference type="SUPFAM" id="SSF48179">
    <property type="entry name" value="6-phosphogluconate dehydrogenase C-terminal domain-like"/>
    <property type="match status" value="1"/>
</dbReference>
<evidence type="ECO:0000256" key="15">
    <source>
        <dbReference type="PIRSR" id="PIRSR000114-2"/>
    </source>
</evidence>
<feature type="binding site" evidence="13">
    <location>
        <position position="254"/>
    </location>
    <ligand>
        <name>NADPH</name>
        <dbReference type="ChEBI" id="CHEBI:57783"/>
    </ligand>
</feature>
<dbReference type="Gene3D" id="1.10.1040.10">
    <property type="entry name" value="N-(1-d-carboxylethyl)-l-norvaline Dehydrogenase, domain 2"/>
    <property type="match status" value="1"/>
</dbReference>
<keyword evidence="4 13" id="KW-0560">Oxidoreductase</keyword>
<feature type="binding site" evidence="13">
    <location>
        <position position="48"/>
    </location>
    <ligand>
        <name>NADPH</name>
        <dbReference type="ChEBI" id="CHEBI:57783"/>
    </ligand>
</feature>
<feature type="binding site" evidence="16">
    <location>
        <begin position="7"/>
        <end position="12"/>
    </location>
    <ligand>
        <name>NAD(+)</name>
        <dbReference type="ChEBI" id="CHEBI:57540"/>
    </ligand>
</feature>
<evidence type="ECO:0000256" key="3">
    <source>
        <dbReference type="ARBA" id="ARBA00022857"/>
    </source>
</evidence>
<comment type="pathway">
    <text evidence="13">Membrane lipid metabolism; glycerophospholipid metabolism.</text>
</comment>
<evidence type="ECO:0000256" key="14">
    <source>
        <dbReference type="PIRSR" id="PIRSR000114-1"/>
    </source>
</evidence>
<feature type="binding site" evidence="13">
    <location>
        <position position="190"/>
    </location>
    <ligand>
        <name>sn-glycerol 3-phosphate</name>
        <dbReference type="ChEBI" id="CHEBI:57597"/>
    </ligand>
</feature>
<comment type="similarity">
    <text evidence="1 13 17">Belongs to the NAD-dependent glycerol-3-phosphate dehydrogenase family.</text>
</comment>
<keyword evidence="13" id="KW-0547">Nucleotide-binding</keyword>
<dbReference type="HAMAP" id="MF_00394">
    <property type="entry name" value="NAD_Glyc3P_dehydrog"/>
    <property type="match status" value="1"/>
</dbReference>
<feature type="binding site" evidence="13">
    <location>
        <position position="255"/>
    </location>
    <ligand>
        <name>sn-glycerol 3-phosphate</name>
        <dbReference type="ChEBI" id="CHEBI:57597"/>
    </ligand>
</feature>
<dbReference type="Pfam" id="PF01210">
    <property type="entry name" value="NAD_Gly3P_dh_N"/>
    <property type="match status" value="1"/>
</dbReference>
<keyword evidence="2 13" id="KW-0444">Lipid biosynthesis</keyword>
<protein>
    <recommendedName>
        <fullName evidence="11 13">Glycerol-3-phosphate dehydrogenase [NAD(P)+]</fullName>
        <ecNumber evidence="10 13">1.1.1.94</ecNumber>
    </recommendedName>
    <alternativeName>
        <fullName evidence="13">NAD(P)(+)-dependent glycerol-3-phosphate dehydrogenase</fullName>
    </alternativeName>
    <alternativeName>
        <fullName evidence="12 13">NAD(P)H-dependent dihydroxyacetone-phosphate reductase</fullName>
    </alternativeName>
</protein>
<dbReference type="PRINTS" id="PR00077">
    <property type="entry name" value="GPDHDRGNASE"/>
</dbReference>
<dbReference type="KEGG" id="dfl:DFE_2971"/>
<feature type="binding site" evidence="13">
    <location>
        <position position="105"/>
    </location>
    <ligand>
        <name>NADPH</name>
        <dbReference type="ChEBI" id="CHEBI:57783"/>
    </ligand>
</feature>
<feature type="binding site" evidence="15">
    <location>
        <begin position="254"/>
        <end position="255"/>
    </location>
    <ligand>
        <name>substrate</name>
    </ligand>
</feature>
<dbReference type="GO" id="GO:0046167">
    <property type="term" value="P:glycerol-3-phosphate biosynthetic process"/>
    <property type="evidence" value="ECO:0007669"/>
    <property type="project" value="UniProtKB-UniRule"/>
</dbReference>
<dbReference type="RefSeq" id="WP_126380721.1">
    <property type="nucleotide sequence ID" value="NZ_AP017378.1"/>
</dbReference>
<evidence type="ECO:0000313" key="21">
    <source>
        <dbReference type="Proteomes" id="UP000269883"/>
    </source>
</evidence>
<feature type="binding site" evidence="13">
    <location>
        <position position="135"/>
    </location>
    <ligand>
        <name>sn-glycerol 3-phosphate</name>
        <dbReference type="ChEBI" id="CHEBI:57597"/>
    </ligand>
</feature>
<feature type="binding site" evidence="13">
    <location>
        <position position="254"/>
    </location>
    <ligand>
        <name>sn-glycerol 3-phosphate</name>
        <dbReference type="ChEBI" id="CHEBI:57597"/>
    </ligand>
</feature>
<evidence type="ECO:0000259" key="19">
    <source>
        <dbReference type="Pfam" id="PF07479"/>
    </source>
</evidence>
<evidence type="ECO:0000256" key="13">
    <source>
        <dbReference type="HAMAP-Rule" id="MF_00394"/>
    </source>
</evidence>
<evidence type="ECO:0000256" key="11">
    <source>
        <dbReference type="ARBA" id="ARBA00069372"/>
    </source>
</evidence>
<evidence type="ECO:0000256" key="4">
    <source>
        <dbReference type="ARBA" id="ARBA00023002"/>
    </source>
</evidence>
<dbReference type="FunFam" id="3.40.50.720:FF:000019">
    <property type="entry name" value="Glycerol-3-phosphate dehydrogenase [NAD(P)+]"/>
    <property type="match status" value="1"/>
</dbReference>
<proteinExistence type="inferred from homology"/>
<dbReference type="OrthoDB" id="9812273at2"/>
<dbReference type="NCBIfam" id="NF000942">
    <property type="entry name" value="PRK00094.1-4"/>
    <property type="match status" value="1"/>
</dbReference>
<comment type="catalytic activity">
    <reaction evidence="9">
        <text>sn-glycerol 3-phosphate + NADP(+) = dihydroxyacetone phosphate + NADPH + H(+)</text>
        <dbReference type="Rhea" id="RHEA:11096"/>
        <dbReference type="ChEBI" id="CHEBI:15378"/>
        <dbReference type="ChEBI" id="CHEBI:57597"/>
        <dbReference type="ChEBI" id="CHEBI:57642"/>
        <dbReference type="ChEBI" id="CHEBI:57783"/>
        <dbReference type="ChEBI" id="CHEBI:58349"/>
        <dbReference type="EC" id="1.1.1.94"/>
    </reaction>
    <physiologicalReaction direction="right-to-left" evidence="9">
        <dbReference type="Rhea" id="RHEA:11098"/>
    </physiologicalReaction>
</comment>
<keyword evidence="8 13" id="KW-1208">Phospholipid metabolism</keyword>
<feature type="binding site" evidence="16">
    <location>
        <position position="254"/>
    </location>
    <ligand>
        <name>NAD(+)</name>
        <dbReference type="ChEBI" id="CHEBI:57540"/>
    </ligand>
</feature>
<dbReference type="EC" id="1.1.1.94" evidence="10 13"/>
<evidence type="ECO:0000256" key="2">
    <source>
        <dbReference type="ARBA" id="ARBA00022516"/>
    </source>
</evidence>
<comment type="function">
    <text evidence="13">Catalyzes the reduction of the glycolytic intermediate dihydroxyacetone phosphate (DHAP) to sn-glycerol 3-phosphate (G3P), the key precursor for phospholipid synthesis.</text>
</comment>
<evidence type="ECO:0000256" key="10">
    <source>
        <dbReference type="ARBA" id="ARBA00066687"/>
    </source>
</evidence>
<feature type="binding site" evidence="13">
    <location>
        <position position="105"/>
    </location>
    <ligand>
        <name>sn-glycerol 3-phosphate</name>
        <dbReference type="ChEBI" id="CHEBI:57597"/>
    </ligand>
</feature>
<dbReference type="GO" id="GO:0005829">
    <property type="term" value="C:cytosol"/>
    <property type="evidence" value="ECO:0007669"/>
    <property type="project" value="TreeGrafter"/>
</dbReference>
<name>A0A2Z6B2E9_9BACT</name>
<feature type="binding site" evidence="16">
    <location>
        <position position="82"/>
    </location>
    <ligand>
        <name>NAD(+)</name>
        <dbReference type="ChEBI" id="CHEBI:57540"/>
    </ligand>
</feature>
<dbReference type="PANTHER" id="PTHR11728">
    <property type="entry name" value="GLYCEROL-3-PHOSPHATE DEHYDROGENASE"/>
    <property type="match status" value="1"/>
</dbReference>
<evidence type="ECO:0000259" key="18">
    <source>
        <dbReference type="Pfam" id="PF01210"/>
    </source>
</evidence>
<evidence type="ECO:0000256" key="16">
    <source>
        <dbReference type="PIRSR" id="PIRSR000114-3"/>
    </source>
</evidence>
<dbReference type="Gene3D" id="3.40.50.720">
    <property type="entry name" value="NAD(P)-binding Rossmann-like Domain"/>
    <property type="match status" value="1"/>
</dbReference>
<feature type="domain" description="Glycerol-3-phosphate dehydrogenase NAD-dependent N-terminal" evidence="18">
    <location>
        <begin position="3"/>
        <end position="158"/>
    </location>
</feature>
<dbReference type="InterPro" id="IPR006168">
    <property type="entry name" value="G3P_DH_NAD-dep"/>
</dbReference>
<dbReference type="GO" id="GO:0051287">
    <property type="term" value="F:NAD binding"/>
    <property type="evidence" value="ECO:0007669"/>
    <property type="project" value="InterPro"/>
</dbReference>
<dbReference type="GO" id="GO:0141153">
    <property type="term" value="F:glycerol-3-phosphate dehydrogenase (NADP+) activity"/>
    <property type="evidence" value="ECO:0007669"/>
    <property type="project" value="RHEA"/>
</dbReference>
<dbReference type="InterPro" id="IPR011128">
    <property type="entry name" value="G3P_DH_NAD-dep_N"/>
</dbReference>
<comment type="subcellular location">
    <subcellularLocation>
        <location evidence="13">Cytoplasm</location>
    </subcellularLocation>
</comment>
<feature type="binding site" evidence="13">
    <location>
        <position position="278"/>
    </location>
    <ligand>
        <name>NADPH</name>
        <dbReference type="ChEBI" id="CHEBI:57783"/>
    </ligand>
</feature>
<feature type="binding site" evidence="13">
    <location>
        <position position="253"/>
    </location>
    <ligand>
        <name>sn-glycerol 3-phosphate</name>
        <dbReference type="ChEBI" id="CHEBI:57597"/>
    </ligand>
</feature>
<dbReference type="PIRSF" id="PIRSF000114">
    <property type="entry name" value="Glycerol-3-P_dh"/>
    <property type="match status" value="1"/>
</dbReference>
<evidence type="ECO:0000256" key="9">
    <source>
        <dbReference type="ARBA" id="ARBA00052716"/>
    </source>
</evidence>
<accession>A0A2Z6B2E9</accession>
<keyword evidence="21" id="KW-1185">Reference proteome</keyword>
<feature type="binding site" evidence="13">
    <location>
        <position position="139"/>
    </location>
    <ligand>
        <name>NADPH</name>
        <dbReference type="ChEBI" id="CHEBI:57783"/>
    </ligand>
</feature>
<organism evidence="20 21">
    <name type="scientific">Desulfovibrio ferrophilus</name>
    <dbReference type="NCBI Taxonomy" id="241368"/>
    <lineage>
        <taxon>Bacteria</taxon>
        <taxon>Pseudomonadati</taxon>
        <taxon>Thermodesulfobacteriota</taxon>
        <taxon>Desulfovibrionia</taxon>
        <taxon>Desulfovibrionales</taxon>
        <taxon>Desulfovibrionaceae</taxon>
        <taxon>Desulfovibrio</taxon>
    </lineage>
</organism>
<comment type="caution">
    <text evidence="13">Lacks conserved residue(s) required for the propagation of feature annotation.</text>
</comment>
<dbReference type="GO" id="GO:0046168">
    <property type="term" value="P:glycerol-3-phosphate catabolic process"/>
    <property type="evidence" value="ECO:0007669"/>
    <property type="project" value="InterPro"/>
</dbReference>
<dbReference type="SUPFAM" id="SSF51735">
    <property type="entry name" value="NAD(P)-binding Rossmann-fold domains"/>
    <property type="match status" value="1"/>
</dbReference>
<evidence type="ECO:0000256" key="12">
    <source>
        <dbReference type="ARBA" id="ARBA00080511"/>
    </source>
</evidence>
<feature type="binding site" evidence="16">
    <location>
        <position position="139"/>
    </location>
    <ligand>
        <name>NAD(+)</name>
        <dbReference type="ChEBI" id="CHEBI:57540"/>
    </ligand>
</feature>
<dbReference type="InterPro" id="IPR008927">
    <property type="entry name" value="6-PGluconate_DH-like_C_sf"/>
</dbReference>
<dbReference type="Proteomes" id="UP000269883">
    <property type="component" value="Chromosome"/>
</dbReference>
<keyword evidence="3 13" id="KW-0521">NADP</keyword>
<dbReference type="GO" id="GO:0006650">
    <property type="term" value="P:glycerophospholipid metabolic process"/>
    <property type="evidence" value="ECO:0007669"/>
    <property type="project" value="UniProtKB-UniRule"/>
</dbReference>
<dbReference type="UniPathway" id="UPA00940"/>
<gene>
    <name evidence="13" type="primary">gpsA</name>
    <name evidence="20" type="ORF">DFE_2971</name>
</gene>
<dbReference type="Pfam" id="PF07479">
    <property type="entry name" value="NAD_Gly3P_dh_C"/>
    <property type="match status" value="1"/>
</dbReference>
<keyword evidence="7 13" id="KW-0594">Phospholipid biosynthesis</keyword>
<evidence type="ECO:0000256" key="1">
    <source>
        <dbReference type="ARBA" id="ARBA00011009"/>
    </source>
</evidence>
<sequence>MMIAVIGGGAWGTALANAWAGKGTETRLWVRESEVMDAINQEHENKTYLPGVSLDERLLATTNRAEAVSEASFVVFVVPSQFFRAALGEFKLLLPERPVIVCANKGVELQTLATMSDIVAQELSDMSPRFAMISGPSFAKEVAAGVPTAVALGCEDATLGEELREALSTEAFRVYSNPDYRGVELGGALKNIIAIAVGCADGLEFGHNARAALITRGLAEMSRLGVALGADAATFQGLAGMGDLVLTCTGDLSRNRQVGLALGRGMTLDDILKDMKAVAEGVKTTESVHHLAKKLGVPMPITDQLYAVLYEGKDPREAVRELMTRELKAE</sequence>
<dbReference type="PANTHER" id="PTHR11728:SF1">
    <property type="entry name" value="GLYCEROL-3-PHOSPHATE DEHYDROGENASE [NAD(+)] 2, CHLOROPLASTIC"/>
    <property type="match status" value="1"/>
</dbReference>
<dbReference type="GO" id="GO:0141152">
    <property type="term" value="F:glycerol-3-phosphate dehydrogenase (NAD+) activity"/>
    <property type="evidence" value="ECO:0007669"/>
    <property type="project" value="RHEA"/>
</dbReference>
<dbReference type="InterPro" id="IPR013328">
    <property type="entry name" value="6PGD_dom2"/>
</dbReference>
<feature type="binding site" evidence="13">
    <location>
        <position position="137"/>
    </location>
    <ligand>
        <name>sn-glycerol 3-phosphate</name>
        <dbReference type="ChEBI" id="CHEBI:57597"/>
    </ligand>
</feature>
<dbReference type="AlphaFoldDB" id="A0A2Z6B2E9"/>
<keyword evidence="13" id="KW-0963">Cytoplasm</keyword>
<keyword evidence="5 13" id="KW-0520">NAD</keyword>
<reference evidence="20 21" key="1">
    <citation type="journal article" date="2018" name="Sci. Adv.">
        <title>Multi-heme cytochromes provide a pathway for survival in energy-limited environments.</title>
        <authorList>
            <person name="Deng X."/>
            <person name="Dohmae N."/>
            <person name="Nealson K.H."/>
            <person name="Hashimoto K."/>
            <person name="Okamoto A."/>
        </authorList>
    </citation>
    <scope>NUCLEOTIDE SEQUENCE [LARGE SCALE GENOMIC DNA]</scope>
    <source>
        <strain evidence="20 21">IS5</strain>
    </source>
</reference>
<feature type="domain" description="Glycerol-3-phosphate dehydrogenase NAD-dependent C-terminal" evidence="19">
    <location>
        <begin position="179"/>
        <end position="319"/>
    </location>
</feature>
<keyword evidence="6 13" id="KW-0443">Lipid metabolism</keyword>
<evidence type="ECO:0000256" key="5">
    <source>
        <dbReference type="ARBA" id="ARBA00023027"/>
    </source>
</evidence>
<feature type="binding site" evidence="13">
    <location>
        <position position="31"/>
    </location>
    <ligand>
        <name>NADPH</name>
        <dbReference type="ChEBI" id="CHEBI:57783"/>
    </ligand>
</feature>
<evidence type="ECO:0000256" key="8">
    <source>
        <dbReference type="ARBA" id="ARBA00023264"/>
    </source>
</evidence>
<comment type="catalytic activity">
    <reaction evidence="13">
        <text>sn-glycerol 3-phosphate + NAD(+) = dihydroxyacetone phosphate + NADH + H(+)</text>
        <dbReference type="Rhea" id="RHEA:11092"/>
        <dbReference type="ChEBI" id="CHEBI:15378"/>
        <dbReference type="ChEBI" id="CHEBI:57540"/>
        <dbReference type="ChEBI" id="CHEBI:57597"/>
        <dbReference type="ChEBI" id="CHEBI:57642"/>
        <dbReference type="ChEBI" id="CHEBI:57945"/>
        <dbReference type="EC" id="1.1.1.94"/>
    </reaction>
</comment>
<dbReference type="EMBL" id="AP017378">
    <property type="protein sequence ID" value="BBD09697.1"/>
    <property type="molecule type" value="Genomic_DNA"/>
</dbReference>
<feature type="binding site" evidence="15">
    <location>
        <position position="105"/>
    </location>
    <ligand>
        <name>substrate</name>
    </ligand>
</feature>
<feature type="binding site" evidence="13">
    <location>
        <position position="280"/>
    </location>
    <ligand>
        <name>NADPH</name>
        <dbReference type="ChEBI" id="CHEBI:57783"/>
    </ligand>
</feature>
<dbReference type="GO" id="GO:0008654">
    <property type="term" value="P:phospholipid biosynthetic process"/>
    <property type="evidence" value="ECO:0007669"/>
    <property type="project" value="UniProtKB-KW"/>
</dbReference>
<dbReference type="InterPro" id="IPR036291">
    <property type="entry name" value="NAD(P)-bd_dom_sf"/>
</dbReference>
<evidence type="ECO:0000256" key="6">
    <source>
        <dbReference type="ARBA" id="ARBA00023098"/>
    </source>
</evidence>
<feature type="active site" description="Proton acceptor" evidence="13 14">
    <location>
        <position position="190"/>
    </location>
</feature>
<evidence type="ECO:0000256" key="17">
    <source>
        <dbReference type="RuleBase" id="RU000437"/>
    </source>
</evidence>
<feature type="binding site" evidence="13">
    <location>
        <position position="243"/>
    </location>
    <ligand>
        <name>sn-glycerol 3-phosphate</name>
        <dbReference type="ChEBI" id="CHEBI:57597"/>
    </ligand>
</feature>
<dbReference type="FunFam" id="1.10.1040.10:FF:000001">
    <property type="entry name" value="Glycerol-3-phosphate dehydrogenase [NAD(P)+]"/>
    <property type="match status" value="1"/>
</dbReference>
<dbReference type="GO" id="GO:0005975">
    <property type="term" value="P:carbohydrate metabolic process"/>
    <property type="evidence" value="ECO:0007669"/>
    <property type="project" value="InterPro"/>
</dbReference>
<dbReference type="NCBIfam" id="NF000940">
    <property type="entry name" value="PRK00094.1-2"/>
    <property type="match status" value="1"/>
</dbReference>
<feature type="binding site" evidence="13">
    <location>
        <position position="11"/>
    </location>
    <ligand>
        <name>NADPH</name>
        <dbReference type="ChEBI" id="CHEBI:57783"/>
    </ligand>
</feature>
<evidence type="ECO:0000313" key="20">
    <source>
        <dbReference type="EMBL" id="BBD09697.1"/>
    </source>
</evidence>